<keyword evidence="6 12" id="KW-0812">Transmembrane</keyword>
<keyword evidence="8 12" id="KW-1133">Transmembrane helix</keyword>
<reference evidence="13" key="1">
    <citation type="submission" date="2022-08" db="UniProtKB">
        <authorList>
            <consortium name="EnsemblMetazoa"/>
        </authorList>
    </citation>
    <scope>IDENTIFICATION</scope>
    <source>
        <strain evidence="13">05x7-T-G4-1.051#20</strain>
    </source>
</reference>
<dbReference type="EC" id="2.4.1.-" evidence="12"/>
<evidence type="ECO:0000256" key="10">
    <source>
        <dbReference type="ARBA" id="ARBA00044721"/>
    </source>
</evidence>
<protein>
    <recommendedName>
        <fullName evidence="12">Mannosyltransferase</fullName>
        <ecNumber evidence="12">2.4.1.-</ecNumber>
    </recommendedName>
</protein>
<evidence type="ECO:0000256" key="5">
    <source>
        <dbReference type="ARBA" id="ARBA00022679"/>
    </source>
</evidence>
<evidence type="ECO:0000256" key="12">
    <source>
        <dbReference type="RuleBase" id="RU363075"/>
    </source>
</evidence>
<proteinExistence type="inferred from homology"/>
<dbReference type="GO" id="GO:0052917">
    <property type="term" value="F:dol-P-Man:Man(7)GlcNAc(2)-PP-Dol alpha-1,6-mannosyltransferase activity"/>
    <property type="evidence" value="ECO:0007669"/>
    <property type="project" value="UniProtKB-EC"/>
</dbReference>
<feature type="transmembrane region" description="Helical" evidence="12">
    <location>
        <begin position="187"/>
        <end position="211"/>
    </location>
</feature>
<dbReference type="OMA" id="WWVEVRM"/>
<sequence>MSCLFPWSADLKEFVVQRFRNMRWPSVESLAGAVMLFHIVVCPYTKVEESFNIQATHDILYHRLDIEKYDHLEFPGVVPRTFLGPLVLAMTTAPAVYLCQFLKVSKFLSQYLVRIALGLYVLGAFSVFGNAIKFRFGPDVKRWLYLITVTQFHFMFYMSRPLPNTFALVLVLLALAAWIKQNHTQFLWISGAAIIIFRSELAVFLGLILAAEIFSRRLSIGKLLKNVVPAGFFLLGLTVLVDSFFWRRWLWPEGEVLWFNTVDNQSSKWGTEPFLWYFTSALPRALSMSFFLVPVGLALNPYLRPLLIPALGFVLLYSNLPHKELRFIIYVVPVFNTVAAAGVAKIWANRSKSWFKKLVAMAALCHIFGNITCTTVFLFVSHQNYPGGQAMQKLHQLEKPYIAVNLHIDVPAAQTGVTRFTEINPKWRYNKTENILPGSRAILDFSHIFVGDDDILQFYQNTHSVIAKIDSYDTLRVDLRSFPPIRVTTKPKIWILKRNLYVKAS</sequence>
<dbReference type="PANTHER" id="PTHR22760">
    <property type="entry name" value="GLYCOSYLTRANSFERASE"/>
    <property type="match status" value="1"/>
</dbReference>
<feature type="transmembrane region" description="Helical" evidence="12">
    <location>
        <begin position="165"/>
        <end position="181"/>
    </location>
</feature>
<dbReference type="PANTHER" id="PTHR22760:SF1">
    <property type="entry name" value="DOL-P-MAN:MAN(7)GLCNAC(2)-PP-DOL ALPHA-1,6-MANNOSYLTRANSFERASE"/>
    <property type="match status" value="1"/>
</dbReference>
<evidence type="ECO:0000256" key="4">
    <source>
        <dbReference type="ARBA" id="ARBA00022676"/>
    </source>
</evidence>
<keyword evidence="9 12" id="KW-0472">Membrane</keyword>
<evidence type="ECO:0000313" key="13">
    <source>
        <dbReference type="EnsemblMetazoa" id="G28493.1:cds"/>
    </source>
</evidence>
<evidence type="ECO:0000256" key="11">
    <source>
        <dbReference type="ARBA" id="ARBA00048899"/>
    </source>
</evidence>
<keyword evidence="14" id="KW-1185">Reference proteome</keyword>
<dbReference type="Pfam" id="PF03901">
    <property type="entry name" value="Glyco_transf_22"/>
    <property type="match status" value="1"/>
</dbReference>
<evidence type="ECO:0000256" key="7">
    <source>
        <dbReference type="ARBA" id="ARBA00022824"/>
    </source>
</evidence>
<evidence type="ECO:0000256" key="9">
    <source>
        <dbReference type="ARBA" id="ARBA00023136"/>
    </source>
</evidence>
<dbReference type="AlphaFoldDB" id="A0A8W8LJ30"/>
<evidence type="ECO:0000256" key="6">
    <source>
        <dbReference type="ARBA" id="ARBA00022692"/>
    </source>
</evidence>
<evidence type="ECO:0000256" key="3">
    <source>
        <dbReference type="ARBA" id="ARBA00007063"/>
    </source>
</evidence>
<dbReference type="GO" id="GO:0005789">
    <property type="term" value="C:endoplasmic reticulum membrane"/>
    <property type="evidence" value="ECO:0007669"/>
    <property type="project" value="UniProtKB-SubCell"/>
</dbReference>
<keyword evidence="4 12" id="KW-0328">Glycosyltransferase</keyword>
<keyword evidence="7 12" id="KW-0256">Endoplasmic reticulum</keyword>
<feature type="transmembrane region" description="Helical" evidence="12">
    <location>
        <begin position="327"/>
        <end position="347"/>
    </location>
</feature>
<comment type="subcellular location">
    <subcellularLocation>
        <location evidence="1 12">Endoplasmic reticulum membrane</location>
        <topology evidence="1 12">Multi-pass membrane protein</topology>
    </subcellularLocation>
</comment>
<dbReference type="GO" id="GO:0006487">
    <property type="term" value="P:protein N-linked glycosylation"/>
    <property type="evidence" value="ECO:0007669"/>
    <property type="project" value="TreeGrafter"/>
</dbReference>
<dbReference type="OrthoDB" id="19039at2759"/>
<evidence type="ECO:0000256" key="2">
    <source>
        <dbReference type="ARBA" id="ARBA00004922"/>
    </source>
</evidence>
<feature type="transmembrane region" description="Helical" evidence="12">
    <location>
        <begin position="302"/>
        <end position="321"/>
    </location>
</feature>
<comment type="similarity">
    <text evidence="3 12">Belongs to the glycosyltransferase 22 family.</text>
</comment>
<keyword evidence="5" id="KW-0808">Transferase</keyword>
<feature type="transmembrane region" description="Helical" evidence="12">
    <location>
        <begin position="111"/>
        <end position="131"/>
    </location>
</feature>
<evidence type="ECO:0000256" key="8">
    <source>
        <dbReference type="ARBA" id="ARBA00022989"/>
    </source>
</evidence>
<feature type="transmembrane region" description="Helical" evidence="12">
    <location>
        <begin position="359"/>
        <end position="380"/>
    </location>
</feature>
<comment type="catalytic activity">
    <reaction evidence="11">
        <text>an alpha-D-Man-(1-&gt;2)-alpha-D-Man-(1-&gt;2)-alpha-D-Man-(1-&gt;3)-[alpha-D-Man-(1-&gt;2)-alpha-D-Man-(1-&gt;3)-alpha-D-Man-(1-&gt;6)]-beta-D-Man-(1-&gt;4)-beta-D-GlcNAc-(1-&gt;4)-alpha-D-GlcNAc-diphospho-di-trans,poly-cis-dolichol + a di-trans,poly-cis-dolichyl beta-D-mannosyl phosphate = an alpha-D-Man-(1-&gt;2)-alpha-D-Man-(1-&gt;2)-alpha-D-Man-(1-&gt;3)-[alpha-D-Man-(1-&gt;2)-alpha-D-Man-(1-&gt;3)-[alpha-D-Man-(1-&gt;6)]-alpha-D-Man-(1-&gt;6)]-beta-D-Man-(1-&gt;4)-beta-D-GlcNAc-(1-&gt;4)-alpha-D-GlcNAc-diphospho-di-trans,poly-cis-dolichol + a di-trans,poly-cis-dolichyl phosphate + H(+)</text>
        <dbReference type="Rhea" id="RHEA:29535"/>
        <dbReference type="Rhea" id="RHEA-COMP:19498"/>
        <dbReference type="Rhea" id="RHEA-COMP:19501"/>
        <dbReference type="Rhea" id="RHEA-COMP:19518"/>
        <dbReference type="Rhea" id="RHEA-COMP:19519"/>
        <dbReference type="ChEBI" id="CHEBI:15378"/>
        <dbReference type="ChEBI" id="CHEBI:57683"/>
        <dbReference type="ChEBI" id="CHEBI:58211"/>
        <dbReference type="ChEBI" id="CHEBI:132517"/>
        <dbReference type="ChEBI" id="CHEBI:132519"/>
        <dbReference type="EC" id="2.4.1.260"/>
    </reaction>
    <physiologicalReaction direction="left-to-right" evidence="11">
        <dbReference type="Rhea" id="RHEA:29536"/>
    </physiologicalReaction>
</comment>
<accession>A0A8W8LJ30</accession>
<organism evidence="13 14">
    <name type="scientific">Magallana gigas</name>
    <name type="common">Pacific oyster</name>
    <name type="synonym">Crassostrea gigas</name>
    <dbReference type="NCBI Taxonomy" id="29159"/>
    <lineage>
        <taxon>Eukaryota</taxon>
        <taxon>Metazoa</taxon>
        <taxon>Spiralia</taxon>
        <taxon>Lophotrochozoa</taxon>
        <taxon>Mollusca</taxon>
        <taxon>Bivalvia</taxon>
        <taxon>Autobranchia</taxon>
        <taxon>Pteriomorphia</taxon>
        <taxon>Ostreida</taxon>
        <taxon>Ostreoidea</taxon>
        <taxon>Ostreidae</taxon>
        <taxon>Magallana</taxon>
    </lineage>
</organism>
<comment type="function">
    <text evidence="10">Mannosyltransferase that operates in the biosynthetic pathway of dolichol-linked oligosaccharides, the glycan precursors employed in protein asparagine (N)-glycosylation. The assembly of dolichol-linked oligosaccharides begins on the cytosolic side of the endoplasmic reticulum membrane and finishes in its lumen. The sequential addition of sugars to dolichol pyrophosphate produces dolichol-linked oligosaccharides containing fourteen sugars, including two GlcNAcs, nine mannoses and three glucoses. Once assembled, the oligosaccharide is transferred from the lipid to nascent proteins by oligosaccharyltransferases. In the lumen of the endoplasmic reticulum, adds the eighth mannose residue in an alpha-1,6 linkage onto Man(7)GlcNAc(2)-PP-dolichol to produce Man(8)GlcNAc(2)-PP-dolichol.</text>
</comment>
<dbReference type="InterPro" id="IPR005599">
    <property type="entry name" value="GPI_mannosylTrfase"/>
</dbReference>
<feature type="transmembrane region" description="Helical" evidence="12">
    <location>
        <begin position="223"/>
        <end position="246"/>
    </location>
</feature>
<evidence type="ECO:0000313" key="14">
    <source>
        <dbReference type="Proteomes" id="UP000005408"/>
    </source>
</evidence>
<dbReference type="EnsemblMetazoa" id="G28493.1">
    <property type="protein sequence ID" value="G28493.1:cds"/>
    <property type="gene ID" value="G28493"/>
</dbReference>
<comment type="pathway">
    <text evidence="2">Protein modification; protein glycosylation.</text>
</comment>
<evidence type="ECO:0000256" key="1">
    <source>
        <dbReference type="ARBA" id="ARBA00004477"/>
    </source>
</evidence>
<dbReference type="Proteomes" id="UP000005408">
    <property type="component" value="Unassembled WGS sequence"/>
</dbReference>
<name>A0A8W8LJ30_MAGGI</name>